<dbReference type="Gene3D" id="3.40.50.1820">
    <property type="entry name" value="alpha/beta hydrolase"/>
    <property type="match status" value="1"/>
</dbReference>
<comment type="similarity">
    <text evidence="1 3">Belongs to the type-B carboxylesterase/lipase family.</text>
</comment>
<dbReference type="AlphaFoldDB" id="F5YQV0"/>
<dbReference type="HOGENOM" id="CLU_006586_16_0_12"/>
<dbReference type="STRING" id="545694.TREPR_1338"/>
<dbReference type="Proteomes" id="UP000009223">
    <property type="component" value="Chromosome"/>
</dbReference>
<dbReference type="InterPro" id="IPR029058">
    <property type="entry name" value="AB_hydrolase_fold"/>
</dbReference>
<reference evidence="6" key="1">
    <citation type="submission" date="2009-12" db="EMBL/GenBank/DDBJ databases">
        <title>Complete sequence of Treponema primitia strain ZAS-2.</title>
        <authorList>
            <person name="Tetu S.G."/>
            <person name="Matson E."/>
            <person name="Ren Q."/>
            <person name="Seshadri R."/>
            <person name="Elbourne L."/>
            <person name="Hassan K.A."/>
            <person name="Durkin A."/>
            <person name="Radune D."/>
            <person name="Mohamoud Y."/>
            <person name="Shay R."/>
            <person name="Jin S."/>
            <person name="Zhang X."/>
            <person name="Lucey K."/>
            <person name="Ballor N.R."/>
            <person name="Ottesen E."/>
            <person name="Rosenthal R."/>
            <person name="Allen A."/>
            <person name="Leadbetter J.R."/>
            <person name="Paulsen I.T."/>
        </authorList>
    </citation>
    <scope>NUCLEOTIDE SEQUENCE [LARGE SCALE GENOMIC DNA]</scope>
    <source>
        <strain evidence="6">ATCC BAA-887 / DSM 12427 / ZAS-2</strain>
    </source>
</reference>
<dbReference type="EC" id="3.1.1.-" evidence="3"/>
<dbReference type="eggNOG" id="COG2272">
    <property type="taxonomic scope" value="Bacteria"/>
</dbReference>
<organism evidence="5 6">
    <name type="scientific">Treponema primitia (strain ATCC BAA-887 / DSM 12427 / ZAS-2)</name>
    <dbReference type="NCBI Taxonomy" id="545694"/>
    <lineage>
        <taxon>Bacteria</taxon>
        <taxon>Pseudomonadati</taxon>
        <taxon>Spirochaetota</taxon>
        <taxon>Spirochaetia</taxon>
        <taxon>Spirochaetales</taxon>
        <taxon>Treponemataceae</taxon>
        <taxon>Treponema</taxon>
    </lineage>
</organism>
<dbReference type="GO" id="GO:0016787">
    <property type="term" value="F:hydrolase activity"/>
    <property type="evidence" value="ECO:0007669"/>
    <property type="project" value="UniProtKB-KW"/>
</dbReference>
<dbReference type="SUPFAM" id="SSF53474">
    <property type="entry name" value="alpha/beta-Hydrolases"/>
    <property type="match status" value="1"/>
</dbReference>
<dbReference type="PANTHER" id="PTHR11559">
    <property type="entry name" value="CARBOXYLESTERASE"/>
    <property type="match status" value="1"/>
</dbReference>
<feature type="chain" id="PRO_5005129668" description="Carboxylic ester hydrolase" evidence="3">
    <location>
        <begin position="23"/>
        <end position="541"/>
    </location>
</feature>
<evidence type="ECO:0000313" key="6">
    <source>
        <dbReference type="Proteomes" id="UP000009223"/>
    </source>
</evidence>
<dbReference type="Pfam" id="PF00135">
    <property type="entry name" value="COesterase"/>
    <property type="match status" value="1"/>
</dbReference>
<dbReference type="OrthoDB" id="9775851at2"/>
<evidence type="ECO:0000259" key="4">
    <source>
        <dbReference type="Pfam" id="PF00135"/>
    </source>
</evidence>
<dbReference type="PROSITE" id="PS00122">
    <property type="entry name" value="CARBOXYLESTERASE_B_1"/>
    <property type="match status" value="1"/>
</dbReference>
<dbReference type="EMBL" id="CP001843">
    <property type="protein sequence ID" value="AEF84061.1"/>
    <property type="molecule type" value="Genomic_DNA"/>
</dbReference>
<evidence type="ECO:0000256" key="2">
    <source>
        <dbReference type="ARBA" id="ARBA00022801"/>
    </source>
</evidence>
<keyword evidence="6" id="KW-1185">Reference proteome</keyword>
<feature type="signal peptide" evidence="3">
    <location>
        <begin position="1"/>
        <end position="22"/>
    </location>
</feature>
<keyword evidence="2 3" id="KW-0378">Hydrolase</keyword>
<evidence type="ECO:0000256" key="1">
    <source>
        <dbReference type="ARBA" id="ARBA00005964"/>
    </source>
</evidence>
<proteinExistence type="inferred from homology"/>
<protein>
    <recommendedName>
        <fullName evidence="3">Carboxylic ester hydrolase</fullName>
        <ecNumber evidence="3">3.1.1.-</ecNumber>
    </recommendedName>
</protein>
<keyword evidence="3" id="KW-0732">Signal</keyword>
<reference evidence="5 6" key="2">
    <citation type="journal article" date="2011" name="ISME J.">
        <title>RNA-seq reveals cooperative metabolic interactions between two termite-gut spirochete species in co-culture.</title>
        <authorList>
            <person name="Rosenthal A.Z."/>
            <person name="Matson E.G."/>
            <person name="Eldar A."/>
            <person name="Leadbetter J.R."/>
        </authorList>
    </citation>
    <scope>NUCLEOTIDE SEQUENCE [LARGE SCALE GENOMIC DNA]</scope>
    <source>
        <strain evidence="6">ATCC BAA-887 / DSM 12427 / ZAS-2</strain>
    </source>
</reference>
<evidence type="ECO:0000256" key="3">
    <source>
        <dbReference type="RuleBase" id="RU361235"/>
    </source>
</evidence>
<dbReference type="InterPro" id="IPR019826">
    <property type="entry name" value="Carboxylesterase_B_AS"/>
</dbReference>
<dbReference type="RefSeq" id="WP_015708749.1">
    <property type="nucleotide sequence ID" value="NC_015578.1"/>
</dbReference>
<dbReference type="InterPro" id="IPR050309">
    <property type="entry name" value="Type-B_Carboxylest/Lipase"/>
</dbReference>
<evidence type="ECO:0000313" key="5">
    <source>
        <dbReference type="EMBL" id="AEF84061.1"/>
    </source>
</evidence>
<dbReference type="InterPro" id="IPR002018">
    <property type="entry name" value="CarbesteraseB"/>
</dbReference>
<accession>F5YQV0</accession>
<name>F5YQV0_TREPZ</name>
<gene>
    <name evidence="5" type="ordered locus">TREPR_1338</name>
</gene>
<dbReference type="KEGG" id="tpi:TREPR_1338"/>
<feature type="domain" description="Carboxylesterase type B" evidence="4">
    <location>
        <begin position="44"/>
        <end position="515"/>
    </location>
</feature>
<dbReference type="ESTHER" id="trepz-f5yqv0">
    <property type="family name" value="Carb_B_Bacteria"/>
</dbReference>
<sequence>MIIKKLLILCVILVAVGTFAFAKGNAQQGSAPQERALPTAAPEAPIVKVAGGQLKGFVEGDGTLAFTGIQYAVAERFGKPQPVPAWQGVKPAQVYGNTAMIPVQTAVGYDEFAWPHRYYIQSEDCLNLNVWTQSLSTGAKKPVLFFIHGGGFNNGSSIEAVAYEGGNLSKYGDVVVVTVNHRLNALGYLDLSSFGDAYKESANLGMLDLVAALQWVKDNIAQFGGDPSRVAIFGQSGGSTKVHTLYHMPSAKGLFSAGVGQSSGVFNALPKEQANRVGQLTVQKLGLTQATIGQIKTIDYRTLLAAAEASLADATKEFGVNVAWRSVIDNNVVLADYPDWANAIPYMAGQVLSETASNNLNLIAQGINKNTWTDTEINSRLTERFGSNATAVRDEFLRLFPGKKPQDALFYDISRRPQTKGALADKAKNATAPVYNYVFAYEAPANGGILPFHCSELLYIFHNVGLRELTKATGGTADAYKVQDVIAQAWINFAATGNPSQPGLEWKPFDPATKTGTMIFDVNSRFAPHDDQKLEQLMAAK</sequence>